<dbReference type="InterPro" id="IPR051091">
    <property type="entry name" value="O-Glucosyltr/Glycosyltrsf_90"/>
</dbReference>
<dbReference type="RefSeq" id="WP_109386540.1">
    <property type="nucleotide sequence ID" value="NZ_QETF01000002.1"/>
</dbReference>
<organism evidence="3 4">
    <name type="scientific">Salibaculum griseiflavum</name>
    <dbReference type="NCBI Taxonomy" id="1914409"/>
    <lineage>
        <taxon>Bacteria</taxon>
        <taxon>Pseudomonadati</taxon>
        <taxon>Pseudomonadota</taxon>
        <taxon>Alphaproteobacteria</taxon>
        <taxon>Rhodobacterales</taxon>
        <taxon>Roseobacteraceae</taxon>
        <taxon>Salibaculum</taxon>
    </lineage>
</organism>
<dbReference type="InterPro" id="IPR006598">
    <property type="entry name" value="CAP10"/>
</dbReference>
<comment type="caution">
    <text evidence="3">The sequence shown here is derived from an EMBL/GenBank/DDBJ whole genome shotgun (WGS) entry which is preliminary data.</text>
</comment>
<keyword evidence="1" id="KW-0808">Transferase</keyword>
<dbReference type="PANTHER" id="PTHR12203:SF35">
    <property type="entry name" value="PROTEIN O-GLUCOSYLTRANSFERASE 1"/>
    <property type="match status" value="1"/>
</dbReference>
<dbReference type="PANTHER" id="PTHR12203">
    <property type="entry name" value="KDEL LYS-ASP-GLU-LEU CONTAINING - RELATED"/>
    <property type="match status" value="1"/>
</dbReference>
<gene>
    <name evidence="3" type="ORF">DFK10_03325</name>
</gene>
<sequence>MTLIAKLHRSYMRRAGHQALKSHFADPAMPLDLPPVRIGATQSPLGQWDIRIRRDGGGFQIEIPETARSRSARSSILQRMAAYLYWFTQAGPEVSEITANTSDGDRMGLGQFAFSGRPARVALLPDYYFFRDRGYLKQRRMAEKGAVRWADRSEEIVWRGGNTGQGLLDPDPAMADNPLLNQRVRLALKAPEAGIDMRFVSAIDGAGAYERAGLIGERQPAETWLGRKYAVDVDGFSNAWDNFFHRLLFGCCVLKVESQGGFRQWYYDRLRPFEHFVPVRADLSDLAEQVAWMRDNPQDAEQIARNGQAVARAMTFEAEARWAGREIDRVCRGAG</sequence>
<evidence type="ECO:0000259" key="2">
    <source>
        <dbReference type="SMART" id="SM00672"/>
    </source>
</evidence>
<dbReference type="OrthoDB" id="7976614at2"/>
<dbReference type="AlphaFoldDB" id="A0A2V1PBB5"/>
<proteinExistence type="predicted"/>
<dbReference type="SMART" id="SM00672">
    <property type="entry name" value="CAP10"/>
    <property type="match status" value="1"/>
</dbReference>
<name>A0A2V1PBB5_9RHOB</name>
<dbReference type="Proteomes" id="UP000245293">
    <property type="component" value="Unassembled WGS sequence"/>
</dbReference>
<dbReference type="EMBL" id="QETF01000002">
    <property type="protein sequence ID" value="PWG18292.1"/>
    <property type="molecule type" value="Genomic_DNA"/>
</dbReference>
<evidence type="ECO:0000313" key="4">
    <source>
        <dbReference type="Proteomes" id="UP000245293"/>
    </source>
</evidence>
<evidence type="ECO:0000313" key="3">
    <source>
        <dbReference type="EMBL" id="PWG18292.1"/>
    </source>
</evidence>
<feature type="domain" description="Glycosyl transferase CAP10" evidence="2">
    <location>
        <begin position="96"/>
        <end position="317"/>
    </location>
</feature>
<protein>
    <submittedName>
        <fullName evidence="3">Lipopolysaccharide-modifying protein</fullName>
    </submittedName>
</protein>
<accession>A0A2V1PBB5</accession>
<dbReference type="Pfam" id="PF05686">
    <property type="entry name" value="Glyco_transf_90"/>
    <property type="match status" value="1"/>
</dbReference>
<reference evidence="4" key="1">
    <citation type="submission" date="2018-05" db="EMBL/GenBank/DDBJ databases">
        <authorList>
            <person name="Du Z."/>
            <person name="Wang X."/>
        </authorList>
    </citation>
    <scope>NUCLEOTIDE SEQUENCE [LARGE SCALE GENOMIC DNA]</scope>
    <source>
        <strain evidence="4">WDS4C29</strain>
    </source>
</reference>
<dbReference type="GO" id="GO:0016740">
    <property type="term" value="F:transferase activity"/>
    <property type="evidence" value="ECO:0007669"/>
    <property type="project" value="UniProtKB-KW"/>
</dbReference>
<keyword evidence="4" id="KW-1185">Reference proteome</keyword>
<evidence type="ECO:0000256" key="1">
    <source>
        <dbReference type="ARBA" id="ARBA00022679"/>
    </source>
</evidence>